<accession>A0A2U1B1Q8</accession>
<gene>
    <name evidence="2" type="ORF">C8E01_103327</name>
</gene>
<dbReference type="EMBL" id="QEKI01000003">
    <property type="protein sequence ID" value="PVY42457.1"/>
    <property type="molecule type" value="Genomic_DNA"/>
</dbReference>
<keyword evidence="3" id="KW-1185">Reference proteome</keyword>
<evidence type="ECO:0000313" key="3">
    <source>
        <dbReference type="Proteomes" id="UP000245466"/>
    </source>
</evidence>
<dbReference type="RefSeq" id="WP_116542612.1">
    <property type="nucleotide sequence ID" value="NZ_QEKI01000003.1"/>
</dbReference>
<name>A0A2U1B1Q8_9BACT</name>
<sequence>MNKSAFLKLIKQVSDISDQQQSELEQVAATFPYCQTAHLLLAKSAYDRGSMLSTQRLRRASAYATDRQLLKRLIYSTPVLEPVYAEEEETPLAAETQPIPEDAAFIEEESTVDAGQFVTEDTETAVALPELEDTVREDEVQTETLEQVYSPAPMEQDSYLTEEYAETDAAESPDAEIDSELALLFTFNSISSSSTDLLSHRVSDDLDETEQKAEHSHFTEAIEALHDLEEAQQTDQESFKEEQLDEPEAEAQAIPDQQAELTQASQSNELPIPETSESDTELFADESEEPVLANAEDAEINYSFDEIDRLYAEDALGYWMGSSRLGEVLQLKDDYTRARPQSFHPELILEYSKTHELEKAIQPSTHVLSKQLDIIDQFLKLNPRLKTMANLKLKPEPQEDLSLKSSKIKKGMASESLANIFIKQGKTKKAAKIYEQLILKYPEKKSYFAEQIEKLQNIT</sequence>
<proteinExistence type="predicted"/>
<feature type="compositionally biased region" description="Acidic residues" evidence="1">
    <location>
        <begin position="276"/>
        <end position="285"/>
    </location>
</feature>
<organism evidence="2 3">
    <name type="scientific">Pontibacter virosus</name>
    <dbReference type="NCBI Taxonomy" id="1765052"/>
    <lineage>
        <taxon>Bacteria</taxon>
        <taxon>Pseudomonadati</taxon>
        <taxon>Bacteroidota</taxon>
        <taxon>Cytophagia</taxon>
        <taxon>Cytophagales</taxon>
        <taxon>Hymenobacteraceae</taxon>
        <taxon>Pontibacter</taxon>
    </lineage>
</organism>
<feature type="region of interest" description="Disordered" evidence="1">
    <location>
        <begin position="232"/>
        <end position="285"/>
    </location>
</feature>
<dbReference type="Proteomes" id="UP000245466">
    <property type="component" value="Unassembled WGS sequence"/>
</dbReference>
<feature type="compositionally biased region" description="Polar residues" evidence="1">
    <location>
        <begin position="259"/>
        <end position="269"/>
    </location>
</feature>
<evidence type="ECO:0000256" key="1">
    <source>
        <dbReference type="SAM" id="MobiDB-lite"/>
    </source>
</evidence>
<evidence type="ECO:0008006" key="4">
    <source>
        <dbReference type="Google" id="ProtNLM"/>
    </source>
</evidence>
<protein>
    <recommendedName>
        <fullName evidence="4">Tetratricopeptide repeat protein</fullName>
    </recommendedName>
</protein>
<comment type="caution">
    <text evidence="2">The sequence shown here is derived from an EMBL/GenBank/DDBJ whole genome shotgun (WGS) entry which is preliminary data.</text>
</comment>
<evidence type="ECO:0000313" key="2">
    <source>
        <dbReference type="EMBL" id="PVY42457.1"/>
    </source>
</evidence>
<dbReference type="OrthoDB" id="594666at2"/>
<reference evidence="2 3" key="1">
    <citation type="submission" date="2018-04" db="EMBL/GenBank/DDBJ databases">
        <title>Genomic Encyclopedia of Type Strains, Phase IV (KMG-IV): sequencing the most valuable type-strain genomes for metagenomic binning, comparative biology and taxonomic classification.</title>
        <authorList>
            <person name="Goeker M."/>
        </authorList>
    </citation>
    <scope>NUCLEOTIDE SEQUENCE [LARGE SCALE GENOMIC DNA]</scope>
    <source>
        <strain evidence="2 3">DSM 100231</strain>
    </source>
</reference>
<dbReference type="AlphaFoldDB" id="A0A2U1B1Q8"/>